<dbReference type="Proteomes" id="UP000663866">
    <property type="component" value="Unassembled WGS sequence"/>
</dbReference>
<protein>
    <submittedName>
        <fullName evidence="1">Uncharacterized protein</fullName>
    </submittedName>
</protein>
<dbReference type="EMBL" id="CAJOBG010121072">
    <property type="protein sequence ID" value="CAF4778413.1"/>
    <property type="molecule type" value="Genomic_DNA"/>
</dbReference>
<evidence type="ECO:0000313" key="2">
    <source>
        <dbReference type="Proteomes" id="UP000663866"/>
    </source>
</evidence>
<feature type="non-terminal residue" evidence="1">
    <location>
        <position position="1"/>
    </location>
</feature>
<sequence>GGGVEGGGGARLIT</sequence>
<evidence type="ECO:0000313" key="1">
    <source>
        <dbReference type="EMBL" id="CAF4778413.1"/>
    </source>
</evidence>
<reference evidence="1" key="1">
    <citation type="submission" date="2021-02" db="EMBL/GenBank/DDBJ databases">
        <authorList>
            <person name="Nowell W R."/>
        </authorList>
    </citation>
    <scope>NUCLEOTIDE SEQUENCE</scope>
</reference>
<accession>A0A821N0V8</accession>
<gene>
    <name evidence="1" type="ORF">OVN521_LOCUS51094</name>
</gene>
<proteinExistence type="predicted"/>
<keyword evidence="2" id="KW-1185">Reference proteome</keyword>
<name>A0A821N0V8_9BILA</name>
<comment type="caution">
    <text evidence="1">The sequence shown here is derived from an EMBL/GenBank/DDBJ whole genome shotgun (WGS) entry which is preliminary data.</text>
</comment>
<organism evidence="1 2">
    <name type="scientific">Rotaria magnacalcarata</name>
    <dbReference type="NCBI Taxonomy" id="392030"/>
    <lineage>
        <taxon>Eukaryota</taxon>
        <taxon>Metazoa</taxon>
        <taxon>Spiralia</taxon>
        <taxon>Gnathifera</taxon>
        <taxon>Rotifera</taxon>
        <taxon>Eurotatoria</taxon>
        <taxon>Bdelloidea</taxon>
        <taxon>Philodinida</taxon>
        <taxon>Philodinidae</taxon>
        <taxon>Rotaria</taxon>
    </lineage>
</organism>